<evidence type="ECO:0000256" key="2">
    <source>
        <dbReference type="ARBA" id="ARBA00004514"/>
    </source>
</evidence>
<keyword evidence="7" id="KW-1017">Isopeptide bond</keyword>
<comment type="function">
    <text evidence="16">Receptor that mediates peroxisomal import of proteins containing a C-terminal PTS1-type tripeptide peroxisomal targeting signal (SKL-type). Binds to cargo proteins containing a PTS1 peroxisomal targeting signal in the cytosol, and translocates them into the peroxisome matrix by passing through the PEX13-PEX14 docking complex along with cargo proteins. PEX5 receptor is then retrotranslocated into the cytosol, leading to release of bound cargo in the peroxisome matrix, and reset for a subsequent peroxisome import cycle.</text>
</comment>
<dbReference type="AlphaFoldDB" id="A0A9D4LIG9"/>
<keyword evidence="9 17" id="KW-0802">TPR repeat</keyword>
<evidence type="ECO:0000256" key="15">
    <source>
        <dbReference type="ARBA" id="ARBA00046072"/>
    </source>
</evidence>
<dbReference type="GO" id="GO:0005778">
    <property type="term" value="C:peroxisomal membrane"/>
    <property type="evidence" value="ECO:0007669"/>
    <property type="project" value="TreeGrafter"/>
</dbReference>
<evidence type="ECO:0000256" key="3">
    <source>
        <dbReference type="ARBA" id="ARBA00005348"/>
    </source>
</evidence>
<evidence type="ECO:0000313" key="19">
    <source>
        <dbReference type="Proteomes" id="UP000828390"/>
    </source>
</evidence>
<feature type="repeat" description="TPR" evidence="17">
    <location>
        <begin position="290"/>
        <end position="323"/>
    </location>
</feature>
<evidence type="ECO:0000256" key="6">
    <source>
        <dbReference type="ARBA" id="ARBA00022490"/>
    </source>
</evidence>
<sequence length="554" mass="62427">MAPHTFHMGSLLQEMREIEGQEQNFIPQRGPAIAELAVIDPGGWAKEFLATENDHPNQDWSHDFLSNQPSNQMARVPPMNMKWAEEYLDQSEHRPWTEESEREIFDDSKWIDDFTAESGDLQKTARDLLDSVTDDKLNSSEFMRFVRKIGDGDITIKDNEVIEKSLEAKSEAWANEFASSSQETPSQSQGRSLVDKWEEEFMSEKAVNDAEFWEKLEQHWQDVAQTSEDHAWLTEFDDTAQYKEYKFEEENPLLDHPDPFQAGLEKLHQGDIPNAVLLFEAAVKKDETHAEAWQYLGTTQAENEQEPAAIAALNRCLDLQPGNLTALMSLAVSYTNESLASHACNTLKLWLKNNEKYAHLVPEPVEKAPKVSSYVSSEQHKEIQDLYIRAARGAVTGEIDADVQCGLGVLFNLSGEYDKAVDCFSAALQVRPKDALLWNKLGATLANGSRSEEAVDAYHNALQLAPGFIRSRYNLGIACINLGAHREAVEHFLTALNMQKQSHGLKDPNAVMSQNIWSTLRMAISLLGRSDLYAFCDKRDVDTLINEFGLNNGS</sequence>
<dbReference type="SUPFAM" id="SSF48452">
    <property type="entry name" value="TPR-like"/>
    <property type="match status" value="1"/>
</dbReference>
<keyword evidence="19" id="KW-1185">Reference proteome</keyword>
<dbReference type="PANTHER" id="PTHR10130">
    <property type="entry name" value="PEROXISOMAL TARGETING SIGNAL 1 RECEPTOR PEX5"/>
    <property type="match status" value="1"/>
</dbReference>
<reference evidence="18" key="1">
    <citation type="journal article" date="2019" name="bioRxiv">
        <title>The Genome of the Zebra Mussel, Dreissena polymorpha: A Resource for Invasive Species Research.</title>
        <authorList>
            <person name="McCartney M.A."/>
            <person name="Auch B."/>
            <person name="Kono T."/>
            <person name="Mallez S."/>
            <person name="Zhang Y."/>
            <person name="Obille A."/>
            <person name="Becker A."/>
            <person name="Abrahante J.E."/>
            <person name="Garbe J."/>
            <person name="Badalamenti J.P."/>
            <person name="Herman A."/>
            <person name="Mangelson H."/>
            <person name="Liachko I."/>
            <person name="Sullivan S."/>
            <person name="Sone E.D."/>
            <person name="Koren S."/>
            <person name="Silverstein K.A.T."/>
            <person name="Beckman K.B."/>
            <person name="Gohl D.M."/>
        </authorList>
    </citation>
    <scope>NUCLEOTIDE SEQUENCE</scope>
    <source>
        <strain evidence="18">Duluth1</strain>
        <tissue evidence="18">Whole animal</tissue>
    </source>
</reference>
<evidence type="ECO:0000256" key="5">
    <source>
        <dbReference type="ARBA" id="ARBA00022448"/>
    </source>
</evidence>
<evidence type="ECO:0000256" key="7">
    <source>
        <dbReference type="ARBA" id="ARBA00022499"/>
    </source>
</evidence>
<protein>
    <recommendedName>
        <fullName evidence="4">Peroxisomal targeting signal 1 receptor</fullName>
    </recommendedName>
    <alternativeName>
        <fullName evidence="13">PTS1-BP</fullName>
    </alternativeName>
    <alternativeName>
        <fullName evidence="14">Peroxin-5</fullName>
    </alternativeName>
</protein>
<evidence type="ECO:0000256" key="8">
    <source>
        <dbReference type="ARBA" id="ARBA00022737"/>
    </source>
</evidence>
<comment type="caution">
    <text evidence="18">The sequence shown here is derived from an EMBL/GenBank/DDBJ whole genome shotgun (WGS) entry which is preliminary data.</text>
</comment>
<comment type="similarity">
    <text evidence="3">Belongs to the peroxisomal targeting signal receptor family.</text>
</comment>
<name>A0A9D4LIG9_DREPO</name>
<keyword evidence="8" id="KW-0677">Repeat</keyword>
<dbReference type="Gene3D" id="6.10.280.230">
    <property type="match status" value="1"/>
</dbReference>
<comment type="function">
    <text evidence="15">In addition to promoting peroxisomal translocation of proteins containing a PTS1 peroxisomal targeting signal, mediates peroxisomal import of proteins containing a C-terminal PTS2-type peroxisomal targeting signal via its interaction with PEX7. Interaction with PEX7 only takes place when PEX7 is associated with cargo proteins containing a PTS2 peroxisomal targeting signal. PEX7 along with PTS2-containing cargo proteins are then translocated through the PEX13-PEX14 docking complex together with PEX5.</text>
</comment>
<evidence type="ECO:0000256" key="11">
    <source>
        <dbReference type="ARBA" id="ARBA00022927"/>
    </source>
</evidence>
<dbReference type="Pfam" id="PF13181">
    <property type="entry name" value="TPR_8"/>
    <property type="match status" value="1"/>
</dbReference>
<accession>A0A9D4LIG9</accession>
<dbReference type="InterPro" id="IPR011990">
    <property type="entry name" value="TPR-like_helical_dom_sf"/>
</dbReference>
<dbReference type="PROSITE" id="PS50005">
    <property type="entry name" value="TPR"/>
    <property type="match status" value="3"/>
</dbReference>
<dbReference type="EMBL" id="JAIWYP010000003">
    <property type="protein sequence ID" value="KAH3858469.1"/>
    <property type="molecule type" value="Genomic_DNA"/>
</dbReference>
<organism evidence="18 19">
    <name type="scientific">Dreissena polymorpha</name>
    <name type="common">Zebra mussel</name>
    <name type="synonym">Mytilus polymorpha</name>
    <dbReference type="NCBI Taxonomy" id="45954"/>
    <lineage>
        <taxon>Eukaryota</taxon>
        <taxon>Metazoa</taxon>
        <taxon>Spiralia</taxon>
        <taxon>Lophotrochozoa</taxon>
        <taxon>Mollusca</taxon>
        <taxon>Bivalvia</taxon>
        <taxon>Autobranchia</taxon>
        <taxon>Heteroconchia</taxon>
        <taxon>Euheterodonta</taxon>
        <taxon>Imparidentia</taxon>
        <taxon>Neoheterodontei</taxon>
        <taxon>Myida</taxon>
        <taxon>Dreissenoidea</taxon>
        <taxon>Dreissenidae</taxon>
        <taxon>Dreissena</taxon>
    </lineage>
</organism>
<dbReference type="InterPro" id="IPR024111">
    <property type="entry name" value="PEX5/PEX5L"/>
</dbReference>
<dbReference type="Pfam" id="PF00515">
    <property type="entry name" value="TPR_1"/>
    <property type="match status" value="1"/>
</dbReference>
<evidence type="ECO:0000256" key="13">
    <source>
        <dbReference type="ARBA" id="ARBA00030232"/>
    </source>
</evidence>
<dbReference type="SMART" id="SM00028">
    <property type="entry name" value="TPR"/>
    <property type="match status" value="5"/>
</dbReference>
<evidence type="ECO:0000256" key="16">
    <source>
        <dbReference type="ARBA" id="ARBA00046106"/>
    </source>
</evidence>
<dbReference type="Pfam" id="PF13432">
    <property type="entry name" value="TPR_16"/>
    <property type="match status" value="1"/>
</dbReference>
<feature type="repeat" description="TPR" evidence="17">
    <location>
        <begin position="435"/>
        <end position="468"/>
    </location>
</feature>
<dbReference type="GO" id="GO:0005052">
    <property type="term" value="F:peroxisome matrix targeting signal-1 binding"/>
    <property type="evidence" value="ECO:0007669"/>
    <property type="project" value="TreeGrafter"/>
</dbReference>
<evidence type="ECO:0000256" key="14">
    <source>
        <dbReference type="ARBA" id="ARBA00032505"/>
    </source>
</evidence>
<keyword evidence="6" id="KW-0963">Cytoplasm</keyword>
<dbReference type="PANTHER" id="PTHR10130:SF0">
    <property type="entry name" value="GH08708P"/>
    <property type="match status" value="1"/>
</dbReference>
<keyword evidence="10" id="KW-0832">Ubl conjugation</keyword>
<keyword evidence="12" id="KW-0576">Peroxisome</keyword>
<comment type="subcellular location">
    <subcellularLocation>
        <location evidence="2">Cytoplasm</location>
        <location evidence="2">Cytosol</location>
    </subcellularLocation>
    <subcellularLocation>
        <location evidence="1">Peroxisome matrix</location>
    </subcellularLocation>
</comment>
<keyword evidence="11" id="KW-0653">Protein transport</keyword>
<evidence type="ECO:0000256" key="4">
    <source>
        <dbReference type="ARBA" id="ARBA00018416"/>
    </source>
</evidence>
<dbReference type="InterPro" id="IPR019734">
    <property type="entry name" value="TPR_rpt"/>
</dbReference>
<evidence type="ECO:0000256" key="1">
    <source>
        <dbReference type="ARBA" id="ARBA00004253"/>
    </source>
</evidence>
<dbReference type="FunFam" id="1.25.40.10:FF:000034">
    <property type="entry name" value="Peroxisomal biogenesis factor 5 isoform 1"/>
    <property type="match status" value="1"/>
</dbReference>
<evidence type="ECO:0000256" key="9">
    <source>
        <dbReference type="ARBA" id="ARBA00022803"/>
    </source>
</evidence>
<feature type="repeat" description="TPR" evidence="17">
    <location>
        <begin position="401"/>
        <end position="434"/>
    </location>
</feature>
<dbReference type="GO" id="GO:0005829">
    <property type="term" value="C:cytosol"/>
    <property type="evidence" value="ECO:0007669"/>
    <property type="project" value="UniProtKB-SubCell"/>
</dbReference>
<evidence type="ECO:0000256" key="17">
    <source>
        <dbReference type="PROSITE-ProRule" id="PRU00339"/>
    </source>
</evidence>
<reference evidence="18" key="2">
    <citation type="submission" date="2020-11" db="EMBL/GenBank/DDBJ databases">
        <authorList>
            <person name="McCartney M.A."/>
            <person name="Auch B."/>
            <person name="Kono T."/>
            <person name="Mallez S."/>
            <person name="Becker A."/>
            <person name="Gohl D.M."/>
            <person name="Silverstein K.A.T."/>
            <person name="Koren S."/>
            <person name="Bechman K.B."/>
            <person name="Herman A."/>
            <person name="Abrahante J.E."/>
            <person name="Garbe J."/>
        </authorList>
    </citation>
    <scope>NUCLEOTIDE SEQUENCE</scope>
    <source>
        <strain evidence="18">Duluth1</strain>
        <tissue evidence="18">Whole animal</tissue>
    </source>
</reference>
<dbReference type="GO" id="GO:0016560">
    <property type="term" value="P:protein import into peroxisome matrix, docking"/>
    <property type="evidence" value="ECO:0007669"/>
    <property type="project" value="TreeGrafter"/>
</dbReference>
<proteinExistence type="inferred from homology"/>
<gene>
    <name evidence="18" type="ORF">DPMN_101093</name>
</gene>
<dbReference type="GO" id="GO:0005782">
    <property type="term" value="C:peroxisomal matrix"/>
    <property type="evidence" value="ECO:0007669"/>
    <property type="project" value="UniProtKB-SubCell"/>
</dbReference>
<dbReference type="Proteomes" id="UP000828390">
    <property type="component" value="Unassembled WGS sequence"/>
</dbReference>
<evidence type="ECO:0000256" key="12">
    <source>
        <dbReference type="ARBA" id="ARBA00023140"/>
    </source>
</evidence>
<dbReference type="Gene3D" id="1.25.40.10">
    <property type="entry name" value="Tetratricopeptide repeat domain"/>
    <property type="match status" value="1"/>
</dbReference>
<evidence type="ECO:0000256" key="10">
    <source>
        <dbReference type="ARBA" id="ARBA00022843"/>
    </source>
</evidence>
<evidence type="ECO:0000313" key="18">
    <source>
        <dbReference type="EMBL" id="KAH3858469.1"/>
    </source>
</evidence>
<keyword evidence="5" id="KW-0813">Transport</keyword>